<dbReference type="GO" id="GO:0042450">
    <property type="term" value="P:L-arginine biosynthetic process via ornithine"/>
    <property type="evidence" value="ECO:0007669"/>
    <property type="project" value="UniProtKB-UniRule"/>
</dbReference>
<dbReference type="PANTHER" id="PTHR23342:SF0">
    <property type="entry name" value="N-ACETYLGLUTAMATE SYNTHASE, MITOCHONDRIAL"/>
    <property type="match status" value="1"/>
</dbReference>
<keyword evidence="4 9" id="KW-0808">Transferase</keyword>
<comment type="subcellular location">
    <subcellularLocation>
        <location evidence="9">Cytoplasm</location>
    </subcellularLocation>
</comment>
<feature type="domain" description="Aspartate/glutamate/uridylate kinase" evidence="10">
    <location>
        <begin position="36"/>
        <end position="273"/>
    </location>
</feature>
<comment type="function">
    <text evidence="9">Catalyzes the ATP-dependent phosphorylation of N-acetyl-L-glutamate.</text>
</comment>
<dbReference type="GO" id="GO:0005524">
    <property type="term" value="F:ATP binding"/>
    <property type="evidence" value="ECO:0007669"/>
    <property type="project" value="UniProtKB-UniRule"/>
</dbReference>
<keyword evidence="5 9" id="KW-0547">Nucleotide-binding</keyword>
<dbReference type="UniPathway" id="UPA00068">
    <property type="reaction ID" value="UER00107"/>
</dbReference>
<keyword evidence="7 9" id="KW-0067">ATP-binding</keyword>
<evidence type="ECO:0000256" key="7">
    <source>
        <dbReference type="ARBA" id="ARBA00022840"/>
    </source>
</evidence>
<evidence type="ECO:0000313" key="11">
    <source>
        <dbReference type="EMBL" id="CAA9492839.1"/>
    </source>
</evidence>
<dbReference type="GO" id="GO:0005737">
    <property type="term" value="C:cytoplasm"/>
    <property type="evidence" value="ECO:0007669"/>
    <property type="project" value="UniProtKB-SubCell"/>
</dbReference>
<dbReference type="InterPro" id="IPR037528">
    <property type="entry name" value="ArgB"/>
</dbReference>
<dbReference type="InterPro" id="IPR036393">
    <property type="entry name" value="AceGlu_kinase-like_sf"/>
</dbReference>
<dbReference type="AlphaFoldDB" id="A0A6J4S8W5"/>
<dbReference type="NCBIfam" id="TIGR00761">
    <property type="entry name" value="argB"/>
    <property type="match status" value="1"/>
</dbReference>
<feature type="binding site" evidence="9">
    <location>
        <position position="193"/>
    </location>
    <ligand>
        <name>substrate</name>
    </ligand>
</feature>
<protein>
    <recommendedName>
        <fullName evidence="9">Acetylglutamate kinase</fullName>
        <ecNumber evidence="9">2.7.2.8</ecNumber>
    </recommendedName>
    <alternativeName>
        <fullName evidence="9">N-acetyl-L-glutamate 5-phosphotransferase</fullName>
    </alternativeName>
    <alternativeName>
        <fullName evidence="9">NAG kinase</fullName>
        <shortName evidence="9">NAGK</shortName>
    </alternativeName>
</protein>
<dbReference type="InterPro" id="IPR004662">
    <property type="entry name" value="AcgluKinase_fam"/>
</dbReference>
<evidence type="ECO:0000256" key="1">
    <source>
        <dbReference type="ARBA" id="ARBA00004828"/>
    </source>
</evidence>
<dbReference type="Pfam" id="PF00696">
    <property type="entry name" value="AA_kinase"/>
    <property type="match status" value="1"/>
</dbReference>
<evidence type="ECO:0000256" key="6">
    <source>
        <dbReference type="ARBA" id="ARBA00022777"/>
    </source>
</evidence>
<dbReference type="EMBL" id="CADCVP010000155">
    <property type="protein sequence ID" value="CAA9492839.1"/>
    <property type="molecule type" value="Genomic_DNA"/>
</dbReference>
<evidence type="ECO:0000256" key="8">
    <source>
        <dbReference type="ARBA" id="ARBA00048141"/>
    </source>
</evidence>
<dbReference type="InterPro" id="IPR001057">
    <property type="entry name" value="Glu/AcGlu_kinase"/>
</dbReference>
<comment type="similarity">
    <text evidence="9">Belongs to the acetylglutamate kinase family. ArgB subfamily.</text>
</comment>
<evidence type="ECO:0000256" key="9">
    <source>
        <dbReference type="HAMAP-Rule" id="MF_00082"/>
    </source>
</evidence>
<dbReference type="PIRSF" id="PIRSF000728">
    <property type="entry name" value="NAGK"/>
    <property type="match status" value="1"/>
</dbReference>
<accession>A0A6J4S8W5</accession>
<feature type="binding site" evidence="9">
    <location>
        <begin position="76"/>
        <end position="77"/>
    </location>
    <ligand>
        <name>substrate</name>
    </ligand>
</feature>
<proteinExistence type="inferred from homology"/>
<evidence type="ECO:0000256" key="2">
    <source>
        <dbReference type="ARBA" id="ARBA00022571"/>
    </source>
</evidence>
<comment type="pathway">
    <text evidence="1 9">Amino-acid biosynthesis; L-arginine biosynthesis; N(2)-acetyl-L-ornithine from L-glutamate: step 2/4.</text>
</comment>
<dbReference type="InterPro" id="IPR001048">
    <property type="entry name" value="Asp/Glu/Uridylate_kinase"/>
</dbReference>
<feature type="binding site" evidence="9">
    <location>
        <position position="98"/>
    </location>
    <ligand>
        <name>substrate</name>
    </ligand>
</feature>
<dbReference type="CDD" id="cd04250">
    <property type="entry name" value="AAK_NAGK-C"/>
    <property type="match status" value="1"/>
</dbReference>
<dbReference type="GO" id="GO:0003991">
    <property type="term" value="F:acetylglutamate kinase activity"/>
    <property type="evidence" value="ECO:0007669"/>
    <property type="project" value="UniProtKB-UniRule"/>
</dbReference>
<keyword evidence="6 9" id="KW-0418">Kinase</keyword>
<dbReference type="SUPFAM" id="SSF53633">
    <property type="entry name" value="Carbamate kinase-like"/>
    <property type="match status" value="1"/>
</dbReference>
<feature type="site" description="Transition state stabilizer" evidence="9">
    <location>
        <position position="41"/>
    </location>
</feature>
<keyword evidence="3 9" id="KW-0028">Amino-acid biosynthesis</keyword>
<evidence type="ECO:0000256" key="4">
    <source>
        <dbReference type="ARBA" id="ARBA00022679"/>
    </source>
</evidence>
<sequence>MTLVTRDAAAERADAGSDRVATLLESLPYIRDFHGKTVVIKYGGAAMTDPKLREEFARDVVLLKYVGINPIIVHGGGPDITDYMERLGMPVEFIGGLRVSDESTVEVAKMVLVGKVNKDIVLRINRHGQPAVGLCGDDGLLFRVTTMEGPEGEDIGLVGRIDRVQPAVIHHIAEDYIPVIASVGADSEGNAHNVNADEAAGAVARALGAHKVIFLTDVRGWLAEPANPGSLIGQCTTEDVEAALPGISGGMRPKLEACLNAIHGGVSKAHIVDGRVPHSLLVELFTNAGIGTQVSPAP</sequence>
<reference evidence="11" key="1">
    <citation type="submission" date="2020-02" db="EMBL/GenBank/DDBJ databases">
        <authorList>
            <person name="Meier V. D."/>
        </authorList>
    </citation>
    <scope>NUCLEOTIDE SEQUENCE</scope>
    <source>
        <strain evidence="11">AVDCRST_MAG69</strain>
    </source>
</reference>
<keyword evidence="2 9" id="KW-0055">Arginine biosynthesis</keyword>
<evidence type="ECO:0000256" key="3">
    <source>
        <dbReference type="ARBA" id="ARBA00022605"/>
    </source>
</evidence>
<keyword evidence="9" id="KW-0963">Cytoplasm</keyword>
<dbReference type="HAMAP" id="MF_00082">
    <property type="entry name" value="ArgB"/>
    <property type="match status" value="1"/>
</dbReference>
<evidence type="ECO:0000256" key="5">
    <source>
        <dbReference type="ARBA" id="ARBA00022741"/>
    </source>
</evidence>
<dbReference type="EC" id="2.7.2.8" evidence="9"/>
<feature type="site" description="Transition state stabilizer" evidence="9">
    <location>
        <position position="254"/>
    </location>
</feature>
<dbReference type="InterPro" id="IPR041727">
    <property type="entry name" value="NAGK-C"/>
</dbReference>
<dbReference type="Gene3D" id="3.40.1160.10">
    <property type="entry name" value="Acetylglutamate kinase-like"/>
    <property type="match status" value="1"/>
</dbReference>
<dbReference type="FunFam" id="3.40.1160.10:FF:000004">
    <property type="entry name" value="Acetylglutamate kinase"/>
    <property type="match status" value="1"/>
</dbReference>
<name>A0A6J4S8W5_9ACTN</name>
<dbReference type="PRINTS" id="PR00474">
    <property type="entry name" value="GLU5KINASE"/>
</dbReference>
<gene>
    <name evidence="9" type="primary">argB</name>
    <name evidence="11" type="ORF">AVDCRST_MAG69-1448</name>
</gene>
<dbReference type="PANTHER" id="PTHR23342">
    <property type="entry name" value="N-ACETYLGLUTAMATE SYNTHASE"/>
    <property type="match status" value="1"/>
</dbReference>
<organism evidence="11">
    <name type="scientific">uncultured Solirubrobacteraceae bacterium</name>
    <dbReference type="NCBI Taxonomy" id="1162706"/>
    <lineage>
        <taxon>Bacteria</taxon>
        <taxon>Bacillati</taxon>
        <taxon>Actinomycetota</taxon>
        <taxon>Thermoleophilia</taxon>
        <taxon>Solirubrobacterales</taxon>
        <taxon>Solirubrobacteraceae</taxon>
        <taxon>environmental samples</taxon>
    </lineage>
</organism>
<comment type="catalytic activity">
    <reaction evidence="8 9">
        <text>N-acetyl-L-glutamate + ATP = N-acetyl-L-glutamyl 5-phosphate + ADP</text>
        <dbReference type="Rhea" id="RHEA:14629"/>
        <dbReference type="ChEBI" id="CHEBI:30616"/>
        <dbReference type="ChEBI" id="CHEBI:44337"/>
        <dbReference type="ChEBI" id="CHEBI:57936"/>
        <dbReference type="ChEBI" id="CHEBI:456216"/>
        <dbReference type="EC" id="2.7.2.8"/>
    </reaction>
</comment>
<evidence type="ECO:0000259" key="10">
    <source>
        <dbReference type="Pfam" id="PF00696"/>
    </source>
</evidence>